<reference evidence="2" key="1">
    <citation type="submission" date="2017-05" db="EMBL/GenBank/DDBJ databases">
        <authorList>
            <person name="Rodrigo-Torres L."/>
            <person name="Arahal R. D."/>
            <person name="Lucena T."/>
        </authorList>
    </citation>
    <scope>NUCLEOTIDE SEQUENCE [LARGE SCALE GENOMIC DNA]</scope>
    <source>
        <strain evidence="2">CECT 8621</strain>
    </source>
</reference>
<name>A0A238JY52_9RHOB</name>
<sequence length="60" mass="7141">MALFMTFISYPQRARKGMISQPVDRRKVLAPMIEKMGGRETCAMDRTWRQHRNRRDMGAR</sequence>
<gene>
    <name evidence="1" type="ORF">COL8621_01409</name>
</gene>
<evidence type="ECO:0000313" key="1">
    <source>
        <dbReference type="EMBL" id="SMX34636.1"/>
    </source>
</evidence>
<evidence type="ECO:0000313" key="2">
    <source>
        <dbReference type="Proteomes" id="UP000202922"/>
    </source>
</evidence>
<dbReference type="EMBL" id="FXYE01000001">
    <property type="protein sequence ID" value="SMX34636.1"/>
    <property type="molecule type" value="Genomic_DNA"/>
</dbReference>
<dbReference type="Proteomes" id="UP000202922">
    <property type="component" value="Unassembled WGS sequence"/>
</dbReference>
<protein>
    <submittedName>
        <fullName evidence="1">Uncharacterized protein</fullName>
    </submittedName>
</protein>
<dbReference type="AlphaFoldDB" id="A0A238JY52"/>
<accession>A0A238JY52</accession>
<keyword evidence="2" id="KW-1185">Reference proteome</keyword>
<proteinExistence type="predicted"/>
<organism evidence="1 2">
    <name type="scientific">Actibacterium lipolyticum</name>
    <dbReference type="NCBI Taxonomy" id="1524263"/>
    <lineage>
        <taxon>Bacteria</taxon>
        <taxon>Pseudomonadati</taxon>
        <taxon>Pseudomonadota</taxon>
        <taxon>Alphaproteobacteria</taxon>
        <taxon>Rhodobacterales</taxon>
        <taxon>Roseobacteraceae</taxon>
        <taxon>Actibacterium</taxon>
    </lineage>
</organism>